<dbReference type="SMART" id="SM00913">
    <property type="entry name" value="IBN_N"/>
    <property type="match status" value="1"/>
</dbReference>
<dbReference type="Pfam" id="PF25574">
    <property type="entry name" value="TPR_IMB1"/>
    <property type="match status" value="1"/>
</dbReference>
<comment type="subcellular location">
    <subcellularLocation>
        <location evidence="2">Cytoplasm</location>
    </subcellularLocation>
    <subcellularLocation>
        <location evidence="1">Nucleus</location>
    </subcellularLocation>
</comment>
<dbReference type="Pfam" id="PF25780">
    <property type="entry name" value="TPR_IPO5"/>
    <property type="match status" value="1"/>
</dbReference>
<keyword evidence="3" id="KW-0813">Transport</keyword>
<reference evidence="11" key="1">
    <citation type="journal article" date="2020" name="Stud. Mycol.">
        <title>101 Dothideomycetes genomes: a test case for predicting lifestyles and emergence of pathogens.</title>
        <authorList>
            <person name="Haridas S."/>
            <person name="Albert R."/>
            <person name="Binder M."/>
            <person name="Bloem J."/>
            <person name="Labutti K."/>
            <person name="Salamov A."/>
            <person name="Andreopoulos B."/>
            <person name="Baker S."/>
            <person name="Barry K."/>
            <person name="Bills G."/>
            <person name="Bluhm B."/>
            <person name="Cannon C."/>
            <person name="Castanera R."/>
            <person name="Culley D."/>
            <person name="Daum C."/>
            <person name="Ezra D."/>
            <person name="Gonzalez J."/>
            <person name="Henrissat B."/>
            <person name="Kuo A."/>
            <person name="Liang C."/>
            <person name="Lipzen A."/>
            <person name="Lutzoni F."/>
            <person name="Magnuson J."/>
            <person name="Mondo S."/>
            <person name="Nolan M."/>
            <person name="Ohm R."/>
            <person name="Pangilinan J."/>
            <person name="Park H.-J."/>
            <person name="Ramirez L."/>
            <person name="Alfaro M."/>
            <person name="Sun H."/>
            <person name="Tritt A."/>
            <person name="Yoshinaga Y."/>
            <person name="Zwiers L.-H."/>
            <person name="Turgeon B."/>
            <person name="Goodwin S."/>
            <person name="Spatafora J."/>
            <person name="Crous P."/>
            <person name="Grigoriev I."/>
        </authorList>
    </citation>
    <scope>NUCLEOTIDE SEQUENCE</scope>
    <source>
        <strain evidence="11">ATCC 16933</strain>
    </source>
</reference>
<keyword evidence="6" id="KW-0653">Protein transport</keyword>
<feature type="region of interest" description="Disordered" evidence="9">
    <location>
        <begin position="844"/>
        <end position="867"/>
    </location>
</feature>
<organism evidence="11 12">
    <name type="scientific">Lineolata rhizophorae</name>
    <dbReference type="NCBI Taxonomy" id="578093"/>
    <lineage>
        <taxon>Eukaryota</taxon>
        <taxon>Fungi</taxon>
        <taxon>Dikarya</taxon>
        <taxon>Ascomycota</taxon>
        <taxon>Pezizomycotina</taxon>
        <taxon>Dothideomycetes</taxon>
        <taxon>Dothideomycetes incertae sedis</taxon>
        <taxon>Lineolatales</taxon>
        <taxon>Lineolataceae</taxon>
        <taxon>Lineolata</taxon>
    </lineage>
</organism>
<dbReference type="InterPro" id="IPR011989">
    <property type="entry name" value="ARM-like"/>
</dbReference>
<evidence type="ECO:0000256" key="9">
    <source>
        <dbReference type="SAM" id="MobiDB-lite"/>
    </source>
</evidence>
<dbReference type="InterPro" id="IPR058584">
    <property type="entry name" value="IMB1_TNPO1-like_TPR"/>
</dbReference>
<dbReference type="GO" id="GO:0006606">
    <property type="term" value="P:protein import into nucleus"/>
    <property type="evidence" value="ECO:0007669"/>
    <property type="project" value="InterPro"/>
</dbReference>
<dbReference type="InterPro" id="IPR016024">
    <property type="entry name" value="ARM-type_fold"/>
</dbReference>
<dbReference type="InterPro" id="IPR040122">
    <property type="entry name" value="Importin_beta"/>
</dbReference>
<evidence type="ECO:0000313" key="11">
    <source>
        <dbReference type="EMBL" id="KAF2453736.1"/>
    </source>
</evidence>
<dbReference type="Pfam" id="PF13513">
    <property type="entry name" value="HEAT_EZ"/>
    <property type="match status" value="1"/>
</dbReference>
<keyword evidence="4" id="KW-0963">Cytoplasm</keyword>
<evidence type="ECO:0000313" key="12">
    <source>
        <dbReference type="Proteomes" id="UP000799766"/>
    </source>
</evidence>
<gene>
    <name evidence="11" type="ORF">BDY21DRAFT_387891</name>
</gene>
<evidence type="ECO:0000256" key="8">
    <source>
        <dbReference type="PROSITE-ProRule" id="PRU00103"/>
    </source>
</evidence>
<name>A0A6A6NPT8_9PEZI</name>
<keyword evidence="5" id="KW-0677">Repeat</keyword>
<keyword evidence="7" id="KW-0539">Nucleus</keyword>
<evidence type="ECO:0000256" key="2">
    <source>
        <dbReference type="ARBA" id="ARBA00004496"/>
    </source>
</evidence>
<sequence length="1104" mass="120285">MAPDEAEFVELLKSLLLPDTERVKAATSTLKKQYYTSPISLVALLRILAQSPDKNLRQLAAVEARKLVSKHWKHIPADQKPHLRNQLLQATLNEEATLVRHNSARVITAIAKIDLEDGEWADLPSVLQQAATSNSAQHREVGVFIIYTLIEAMGDMFSDNLDNLFALFAKTIQDPDSMQVRTSTMLALSRVAMLLDTEEDGASLRKFQDAVPQMVAVLKATVEANDEDQAMPAFEVFQTLLGCDTALLARHFGDLVRFMLELASETSVDDDFRSQALAFLMQSVRYRRLKLQALRIGEEITVKALQIVTELGDLTSDDDEITPARSALGLLDILASSLPPSQVVVPLLKAIGPYVTNQDPEYRRASILALGMCVEGAPDFIATQLKEILPMVLHLLEDPNVRVRAAALNGVARLADDLAEDMGKEHARLIPAMVKNFDTALASLGSGTSDEDERKIEIVRGSCNAIDSLIEGLDKEDAAKYAPELVPRFSRLFEHPDFKTRVASVGAVGSIAAATEDAFLPYFENTMRVLGQYVPRKDSQEDLDLRGVVCDSMGKIAAAVGAEAFSPYVRPLMEASEEALHLDHPRLRETSYVLWSTVAKVYGEEFAPYLDGVVRGLDECLKQEETDFEVQLGEDAKELLGQEVMVAGRKIKVAAGDAGDNGDDEDEAVIEAGDEDDDAWSELGGVTAVAMEKEIAVEVVGDVLSMTRAKFMPYVQKTVETVLRLVTHSYEGVRKAALGTLWRTYETMWGLAEEQGMEKWKPGLPLQVQPGPELTQLGEMVMQATLGVWEDEMDRGTVTDINRDIATILKSCGPAILLAGSGNAVTQISSLLIATITKRHPCQQDLGDEADDELGAGATGGGEDPLDESSEYDWLVIETALDAVASLSFALGPSFAELWKALEKPALRHCSSTDANERSAAVGTVAECVGAMGEAVAPFSGQLFKALTHRLADEDPDTKANAAYGVGLLVEYGAEPEVVKNLGTVMVRVEPLLDPSLPLARLVDNAAGCVARVVRRMGRSGKVPLGEVLPRLVECLPIREDFEENAVVWQTVVGLYEAGEPAMRELTPAVVPAVEKVLGPPEEQLDEVTRARVAELVEYFKRMG</sequence>
<dbReference type="AlphaFoldDB" id="A0A6A6NPT8"/>
<dbReference type="SUPFAM" id="SSF48371">
    <property type="entry name" value="ARM repeat"/>
    <property type="match status" value="2"/>
</dbReference>
<dbReference type="InterPro" id="IPR057672">
    <property type="entry name" value="TPR_IPO4/5"/>
</dbReference>
<evidence type="ECO:0000256" key="4">
    <source>
        <dbReference type="ARBA" id="ARBA00022490"/>
    </source>
</evidence>
<dbReference type="GO" id="GO:0031267">
    <property type="term" value="F:small GTPase binding"/>
    <property type="evidence" value="ECO:0007669"/>
    <property type="project" value="InterPro"/>
</dbReference>
<evidence type="ECO:0000256" key="6">
    <source>
        <dbReference type="ARBA" id="ARBA00022927"/>
    </source>
</evidence>
<dbReference type="PROSITE" id="PS50077">
    <property type="entry name" value="HEAT_REPEAT"/>
    <property type="match status" value="1"/>
</dbReference>
<evidence type="ECO:0000259" key="10">
    <source>
        <dbReference type="PROSITE" id="PS50166"/>
    </source>
</evidence>
<dbReference type="EMBL" id="MU001695">
    <property type="protein sequence ID" value="KAF2453736.1"/>
    <property type="molecule type" value="Genomic_DNA"/>
</dbReference>
<dbReference type="Proteomes" id="UP000799766">
    <property type="component" value="Unassembled WGS sequence"/>
</dbReference>
<dbReference type="OrthoDB" id="7862313at2759"/>
<evidence type="ECO:0000256" key="1">
    <source>
        <dbReference type="ARBA" id="ARBA00004123"/>
    </source>
</evidence>
<feature type="domain" description="Importin N-terminal" evidence="10">
    <location>
        <begin position="26"/>
        <end position="93"/>
    </location>
</feature>
<dbReference type="Gene3D" id="1.25.10.10">
    <property type="entry name" value="Leucine-rich Repeat Variant"/>
    <property type="match status" value="1"/>
</dbReference>
<accession>A0A6A6NPT8</accession>
<evidence type="ECO:0000256" key="7">
    <source>
        <dbReference type="ARBA" id="ARBA00023242"/>
    </source>
</evidence>
<dbReference type="InterPro" id="IPR021133">
    <property type="entry name" value="HEAT_type_2"/>
</dbReference>
<dbReference type="GO" id="GO:0005737">
    <property type="term" value="C:cytoplasm"/>
    <property type="evidence" value="ECO:0007669"/>
    <property type="project" value="UniProtKB-SubCell"/>
</dbReference>
<dbReference type="PROSITE" id="PS50166">
    <property type="entry name" value="IMPORTIN_B_NT"/>
    <property type="match status" value="1"/>
</dbReference>
<dbReference type="InterPro" id="IPR001494">
    <property type="entry name" value="Importin-beta_N"/>
</dbReference>
<evidence type="ECO:0000256" key="5">
    <source>
        <dbReference type="ARBA" id="ARBA00022737"/>
    </source>
</evidence>
<dbReference type="Pfam" id="PF03810">
    <property type="entry name" value="IBN_N"/>
    <property type="match status" value="1"/>
</dbReference>
<dbReference type="PANTHER" id="PTHR10527">
    <property type="entry name" value="IMPORTIN BETA"/>
    <property type="match status" value="1"/>
</dbReference>
<feature type="repeat" description="HEAT" evidence="8">
    <location>
        <begin position="388"/>
        <end position="426"/>
    </location>
</feature>
<dbReference type="GO" id="GO:0005634">
    <property type="term" value="C:nucleus"/>
    <property type="evidence" value="ECO:0007669"/>
    <property type="project" value="UniProtKB-ARBA"/>
</dbReference>
<proteinExistence type="predicted"/>
<evidence type="ECO:0000256" key="3">
    <source>
        <dbReference type="ARBA" id="ARBA00022448"/>
    </source>
</evidence>
<keyword evidence="12" id="KW-1185">Reference proteome</keyword>
<protein>
    <submittedName>
        <fullName evidence="11">Armadillo-type protein</fullName>
    </submittedName>
</protein>